<evidence type="ECO:0000313" key="11">
    <source>
        <dbReference type="EMBL" id="MFC6706912.1"/>
    </source>
</evidence>
<keyword evidence="4 7" id="KW-0540">Nuclease</keyword>
<organism evidence="11 12">
    <name type="scientific">Flexivirga alba</name>
    <dbReference type="NCBI Taxonomy" id="702742"/>
    <lineage>
        <taxon>Bacteria</taxon>
        <taxon>Bacillati</taxon>
        <taxon>Actinomycetota</taxon>
        <taxon>Actinomycetes</taxon>
        <taxon>Micrococcales</taxon>
        <taxon>Dermacoccaceae</taxon>
        <taxon>Flexivirga</taxon>
    </lineage>
</organism>
<gene>
    <name evidence="7" type="primary">sbcD</name>
    <name evidence="11" type="ORF">ACFQDH_17030</name>
</gene>
<proteinExistence type="inferred from homology"/>
<evidence type="ECO:0000313" key="12">
    <source>
        <dbReference type="Proteomes" id="UP001596298"/>
    </source>
</evidence>
<dbReference type="Proteomes" id="UP001596298">
    <property type="component" value="Unassembled WGS sequence"/>
</dbReference>
<dbReference type="SUPFAM" id="SSF56300">
    <property type="entry name" value="Metallo-dependent phosphatases"/>
    <property type="match status" value="1"/>
</dbReference>
<dbReference type="InterPro" id="IPR004843">
    <property type="entry name" value="Calcineurin-like_PHP"/>
</dbReference>
<evidence type="ECO:0000256" key="7">
    <source>
        <dbReference type="RuleBase" id="RU363069"/>
    </source>
</evidence>
<dbReference type="Pfam" id="PF12320">
    <property type="entry name" value="SbcD_C"/>
    <property type="match status" value="1"/>
</dbReference>
<dbReference type="InterPro" id="IPR004593">
    <property type="entry name" value="SbcD"/>
</dbReference>
<name>A0ABW2AIZ5_9MICO</name>
<dbReference type="PANTHER" id="PTHR30337:SF0">
    <property type="entry name" value="NUCLEASE SBCCD SUBUNIT D"/>
    <property type="match status" value="1"/>
</dbReference>
<comment type="function">
    <text evidence="7">SbcCD cleaves DNA hairpin structures. These structures can inhibit DNA replication and are intermediates in certain DNA recombination reactions. The complex acts as a 3'-&gt;5' double strand exonuclease that can open hairpins. It also has a 5' single-strand endonuclease activity.</text>
</comment>
<dbReference type="Pfam" id="PF00149">
    <property type="entry name" value="Metallophos"/>
    <property type="match status" value="1"/>
</dbReference>
<evidence type="ECO:0000256" key="5">
    <source>
        <dbReference type="ARBA" id="ARBA00022801"/>
    </source>
</evidence>
<evidence type="ECO:0000256" key="3">
    <source>
        <dbReference type="ARBA" id="ARBA00013365"/>
    </source>
</evidence>
<sequence length="395" mass="42019">MRLIHTSDWHLGRSFHGASLVDAQAAYLDHLVEVVRSEGIDAVLVAGDIYDRALPGPASVQLLDETLVRLRDAGAQVVLSAGNHDSAVRLGFGSRVLQHGGVHIRTSEQSVGTPVLFDDVAVYPLPYLEPSLAAPALDAAEATHAGVLRASMRRVHADLATRGVPGIVMAHAFVVGSATCESERDITVGGASAVPASTFNGIAYAALGHLHGAQQVGDVGRYSGSPVAMSFSEADHRKSSVLIDIADDGISTELIDAPVARPLARLRGTLAHLLADPDLRAAEGSWCQVTLTDTTRPLGAIEQLRRRFPHAVQLLFDQPVRQLRDSRYTSKVAGKETLELCCDFLEHTRGGAAATDPERDLLQQAIEQTRLERDSNDGASWVHTVDDNGGNAGVA</sequence>
<evidence type="ECO:0000259" key="9">
    <source>
        <dbReference type="Pfam" id="PF00149"/>
    </source>
</evidence>
<reference evidence="12" key="1">
    <citation type="journal article" date="2019" name="Int. J. Syst. Evol. Microbiol.">
        <title>The Global Catalogue of Microorganisms (GCM) 10K type strain sequencing project: providing services to taxonomists for standard genome sequencing and annotation.</title>
        <authorList>
            <consortium name="The Broad Institute Genomics Platform"/>
            <consortium name="The Broad Institute Genome Sequencing Center for Infectious Disease"/>
            <person name="Wu L."/>
            <person name="Ma J."/>
        </authorList>
    </citation>
    <scope>NUCLEOTIDE SEQUENCE [LARGE SCALE GENOMIC DNA]</scope>
    <source>
        <strain evidence="12">CCUG 58127</strain>
    </source>
</reference>
<dbReference type="EMBL" id="JBHSWH010000001">
    <property type="protein sequence ID" value="MFC6706912.1"/>
    <property type="molecule type" value="Genomic_DNA"/>
</dbReference>
<dbReference type="NCBIfam" id="TIGR00619">
    <property type="entry name" value="sbcd"/>
    <property type="match status" value="1"/>
</dbReference>
<feature type="region of interest" description="Disordered" evidence="8">
    <location>
        <begin position="373"/>
        <end position="395"/>
    </location>
</feature>
<protein>
    <recommendedName>
        <fullName evidence="3 7">Nuclease SbcCD subunit D</fullName>
    </recommendedName>
</protein>
<evidence type="ECO:0000259" key="10">
    <source>
        <dbReference type="Pfam" id="PF12320"/>
    </source>
</evidence>
<dbReference type="InterPro" id="IPR026843">
    <property type="entry name" value="SbcD_C"/>
</dbReference>
<dbReference type="InterPro" id="IPR029052">
    <property type="entry name" value="Metallo-depent_PP-like"/>
</dbReference>
<evidence type="ECO:0000256" key="1">
    <source>
        <dbReference type="ARBA" id="ARBA00010555"/>
    </source>
</evidence>
<keyword evidence="7" id="KW-0255">Endonuclease</keyword>
<dbReference type="GO" id="GO:0004527">
    <property type="term" value="F:exonuclease activity"/>
    <property type="evidence" value="ECO:0007669"/>
    <property type="project" value="UniProtKB-KW"/>
</dbReference>
<dbReference type="InterPro" id="IPR041796">
    <property type="entry name" value="Mre11_N"/>
</dbReference>
<keyword evidence="12" id="KW-1185">Reference proteome</keyword>
<comment type="caution">
    <text evidence="11">The sequence shown here is derived from an EMBL/GenBank/DDBJ whole genome shotgun (WGS) entry which is preliminary data.</text>
</comment>
<keyword evidence="5 7" id="KW-0378">Hydrolase</keyword>
<dbReference type="Gene3D" id="3.60.21.10">
    <property type="match status" value="1"/>
</dbReference>
<evidence type="ECO:0000256" key="2">
    <source>
        <dbReference type="ARBA" id="ARBA00011322"/>
    </source>
</evidence>
<keyword evidence="7" id="KW-0233">DNA recombination</keyword>
<comment type="similarity">
    <text evidence="1 7">Belongs to the SbcD family.</text>
</comment>
<dbReference type="RefSeq" id="WP_382403586.1">
    <property type="nucleotide sequence ID" value="NZ_JBHSWH010000001.1"/>
</dbReference>
<accession>A0ABW2AIZ5</accession>
<evidence type="ECO:0000256" key="6">
    <source>
        <dbReference type="ARBA" id="ARBA00022839"/>
    </source>
</evidence>
<comment type="subunit">
    <text evidence="2 7">Heterodimer of SbcC and SbcD.</text>
</comment>
<feature type="domain" description="Nuclease SbcCD subunit D C-terminal" evidence="10">
    <location>
        <begin position="260"/>
        <end position="346"/>
    </location>
</feature>
<dbReference type="PANTHER" id="PTHR30337">
    <property type="entry name" value="COMPONENT OF ATP-DEPENDENT DSDNA EXONUCLEASE"/>
    <property type="match status" value="1"/>
</dbReference>
<evidence type="ECO:0000256" key="4">
    <source>
        <dbReference type="ARBA" id="ARBA00022722"/>
    </source>
</evidence>
<feature type="domain" description="Calcineurin-like phosphoesterase" evidence="9">
    <location>
        <begin position="1"/>
        <end position="92"/>
    </location>
</feature>
<keyword evidence="6 7" id="KW-0269">Exonuclease</keyword>
<dbReference type="InterPro" id="IPR050535">
    <property type="entry name" value="DNA_Repair-Maintenance_Comp"/>
</dbReference>
<evidence type="ECO:0000256" key="8">
    <source>
        <dbReference type="SAM" id="MobiDB-lite"/>
    </source>
</evidence>
<keyword evidence="7" id="KW-0235">DNA replication</keyword>
<dbReference type="CDD" id="cd00840">
    <property type="entry name" value="MPP_Mre11_N"/>
    <property type="match status" value="1"/>
</dbReference>